<gene>
    <name evidence="7" type="ORF">H696_00048</name>
</gene>
<dbReference type="InterPro" id="IPR015894">
    <property type="entry name" value="Guanylate-bd_N"/>
</dbReference>
<keyword evidence="3" id="KW-0342">GTP-binding</keyword>
<dbReference type="Gene3D" id="3.40.50.300">
    <property type="entry name" value="P-loop containing nucleotide triphosphate hydrolases"/>
    <property type="match status" value="1"/>
</dbReference>
<dbReference type="Proteomes" id="UP000030693">
    <property type="component" value="Unassembled WGS sequence"/>
</dbReference>
<keyword evidence="1" id="KW-0547">Nucleotide-binding</keyword>
<protein>
    <recommendedName>
        <fullName evidence="6">GB1/RHD3-type G domain-containing protein</fullName>
    </recommendedName>
</protein>
<evidence type="ECO:0000256" key="3">
    <source>
        <dbReference type="ARBA" id="ARBA00023134"/>
    </source>
</evidence>
<dbReference type="PANTHER" id="PTHR10751">
    <property type="entry name" value="GUANYLATE BINDING PROTEIN"/>
    <property type="match status" value="1"/>
</dbReference>
<keyword evidence="5" id="KW-0175">Coiled coil</keyword>
<dbReference type="AlphaFoldDB" id="A0A058ZEU4"/>
<proteinExistence type="inferred from homology"/>
<dbReference type="OrthoDB" id="2135133at2759"/>
<sequence>MASNQPIDLWKPFHFISLASDSSAQRPQFRINEQAVRALEKMRVPISVVGIVGLYRTGKSYVLNRLSGRQSGAGGFALGSTIEPCTRGIWACLVDPDAVRREFPGVDLPGIQTSVCLLLDTEGLGSYAADRTHDASVFALAIRLSSLLVYNSVGSIDEGALEKLGLVVELTRQLSTKDKANAGGSGGKNNLIDALDSPRFIWLLRDFSLKLETSDGRKITPAEYLEHALQVVPEPRAALAAGGASASSSKNQTRASISRAFPNRGCHALRRPVRDEADLQALGRGDRQIEQALRPEFLTDVDAFIRDVYRELPVVRARGVPMNGQMYIDYVEAVVKSINAGALPVLSSTYASVLSSQKARMCEALLQEFDRQVAHLSAPVPAGTPPVQMDDFDQLLSRARSAFAHISIMYAGDLAETASLPGDFALPAGSEASDLIGWRAFERELLNRRQNFERALTDASRTVCIRLAEELLDDFRDECDSLDSWDLFSAAADELLSKYDRAAIGPARHLPHRMLMRSIVDSGSALAAALAREERQTLERSFQAELDHATTRARRLETEAEHSQKTVDRARAEATRLNNENIALMKSLEKVADALTDMR</sequence>
<feature type="coiled-coil region" evidence="5">
    <location>
        <begin position="539"/>
        <end position="587"/>
    </location>
</feature>
<dbReference type="GO" id="GO:0003924">
    <property type="term" value="F:GTPase activity"/>
    <property type="evidence" value="ECO:0007669"/>
    <property type="project" value="InterPro"/>
</dbReference>
<dbReference type="PROSITE" id="PS51715">
    <property type="entry name" value="G_GB1_RHD3"/>
    <property type="match status" value="1"/>
</dbReference>
<reference evidence="7" key="1">
    <citation type="submission" date="2013-04" db="EMBL/GenBank/DDBJ databases">
        <title>The Genome Sequence of Fonticula alba ATCC 38817.</title>
        <authorList>
            <consortium name="The Broad Institute Genomics Platform"/>
            <person name="Russ C."/>
            <person name="Cuomo C."/>
            <person name="Burger G."/>
            <person name="Gray M.W."/>
            <person name="Holland P.W.H."/>
            <person name="King N."/>
            <person name="Lang F.B.F."/>
            <person name="Roger A.J."/>
            <person name="Ruiz-Trillo I."/>
            <person name="Brown M."/>
            <person name="Walker B."/>
            <person name="Young S."/>
            <person name="Zeng Q."/>
            <person name="Gargeya S."/>
            <person name="Fitzgerald M."/>
            <person name="Haas B."/>
            <person name="Abouelleil A."/>
            <person name="Allen A.W."/>
            <person name="Alvarado L."/>
            <person name="Arachchi H.M."/>
            <person name="Berlin A.M."/>
            <person name="Chapman S.B."/>
            <person name="Gainer-Dewar J."/>
            <person name="Goldberg J."/>
            <person name="Griggs A."/>
            <person name="Gujja S."/>
            <person name="Hansen M."/>
            <person name="Howarth C."/>
            <person name="Imamovic A."/>
            <person name="Ireland A."/>
            <person name="Larimer J."/>
            <person name="McCowan C."/>
            <person name="Murphy C."/>
            <person name="Pearson M."/>
            <person name="Poon T.W."/>
            <person name="Priest M."/>
            <person name="Roberts A."/>
            <person name="Saif S."/>
            <person name="Shea T."/>
            <person name="Sisk P."/>
            <person name="Sykes S."/>
            <person name="Wortman J."/>
            <person name="Nusbaum C."/>
            <person name="Birren B."/>
        </authorList>
    </citation>
    <scope>NUCLEOTIDE SEQUENCE [LARGE SCALE GENOMIC DNA]</scope>
    <source>
        <strain evidence="7">ATCC 38817</strain>
    </source>
</reference>
<evidence type="ECO:0000256" key="1">
    <source>
        <dbReference type="ARBA" id="ARBA00022741"/>
    </source>
</evidence>
<evidence type="ECO:0000259" key="6">
    <source>
        <dbReference type="PROSITE" id="PS51715"/>
    </source>
</evidence>
<dbReference type="SUPFAM" id="SSF48340">
    <property type="entry name" value="Interferon-induced guanylate-binding protein 1 (GBP1), C-terminal domain"/>
    <property type="match status" value="1"/>
</dbReference>
<dbReference type="RefSeq" id="XP_009492157.1">
    <property type="nucleotide sequence ID" value="XM_009493882.1"/>
</dbReference>
<dbReference type="InterPro" id="IPR027417">
    <property type="entry name" value="P-loop_NTPase"/>
</dbReference>
<dbReference type="eggNOG" id="KOG2037">
    <property type="taxonomic scope" value="Eukaryota"/>
</dbReference>
<dbReference type="InterPro" id="IPR030386">
    <property type="entry name" value="G_GB1_RHD3_dom"/>
</dbReference>
<dbReference type="GeneID" id="20524773"/>
<evidence type="ECO:0000256" key="5">
    <source>
        <dbReference type="SAM" id="Coils"/>
    </source>
</evidence>
<evidence type="ECO:0000256" key="2">
    <source>
        <dbReference type="ARBA" id="ARBA00022801"/>
    </source>
</evidence>
<keyword evidence="2" id="KW-0378">Hydrolase</keyword>
<keyword evidence="8" id="KW-1185">Reference proteome</keyword>
<dbReference type="SUPFAM" id="SSF52540">
    <property type="entry name" value="P-loop containing nucleoside triphosphate hydrolases"/>
    <property type="match status" value="1"/>
</dbReference>
<dbReference type="GO" id="GO:0005525">
    <property type="term" value="F:GTP binding"/>
    <property type="evidence" value="ECO:0007669"/>
    <property type="project" value="UniProtKB-KW"/>
</dbReference>
<feature type="domain" description="GB1/RHD3-type G" evidence="6">
    <location>
        <begin position="43"/>
        <end position="313"/>
    </location>
</feature>
<evidence type="ECO:0000256" key="4">
    <source>
        <dbReference type="PROSITE-ProRule" id="PRU01052"/>
    </source>
</evidence>
<organism evidence="7">
    <name type="scientific">Fonticula alba</name>
    <name type="common">Slime mold</name>
    <dbReference type="NCBI Taxonomy" id="691883"/>
    <lineage>
        <taxon>Eukaryota</taxon>
        <taxon>Rotosphaerida</taxon>
        <taxon>Fonticulaceae</taxon>
        <taxon>Fonticula</taxon>
    </lineage>
</organism>
<dbReference type="Pfam" id="PF02263">
    <property type="entry name" value="GBP"/>
    <property type="match status" value="1"/>
</dbReference>
<accession>A0A058ZEU4</accession>
<name>A0A058ZEU4_FONAL</name>
<evidence type="ECO:0000313" key="8">
    <source>
        <dbReference type="Proteomes" id="UP000030693"/>
    </source>
</evidence>
<dbReference type="InterPro" id="IPR036543">
    <property type="entry name" value="Guanylate-bd_C_sf"/>
</dbReference>
<evidence type="ECO:0000313" key="7">
    <source>
        <dbReference type="EMBL" id="KCV72456.1"/>
    </source>
</evidence>
<dbReference type="EMBL" id="KB932201">
    <property type="protein sequence ID" value="KCV72456.1"/>
    <property type="molecule type" value="Genomic_DNA"/>
</dbReference>
<comment type="similarity">
    <text evidence="4">Belongs to the TRAFAC class dynamin-like GTPase superfamily. GB1/RHD3 GTPase family.</text>
</comment>